<evidence type="ECO:0000256" key="2">
    <source>
        <dbReference type="SAM" id="MobiDB-lite"/>
    </source>
</evidence>
<keyword evidence="1" id="KW-0694">RNA-binding</keyword>
<feature type="region of interest" description="Disordered" evidence="2">
    <location>
        <begin position="123"/>
        <end position="176"/>
    </location>
</feature>
<dbReference type="Proteomes" id="UP000756132">
    <property type="component" value="Chromosome 2"/>
</dbReference>
<dbReference type="PANTHER" id="PTHR23079:SF55">
    <property type="entry name" value="RNA-DIRECTED RNA POLYMERASE"/>
    <property type="match status" value="1"/>
</dbReference>
<feature type="compositionally biased region" description="Polar residues" evidence="2">
    <location>
        <begin position="364"/>
        <end position="376"/>
    </location>
</feature>
<dbReference type="InterPro" id="IPR007855">
    <property type="entry name" value="RDRP"/>
</dbReference>
<protein>
    <recommendedName>
        <fullName evidence="1">RNA-dependent RNA polymerase</fullName>
        <ecNumber evidence="1">2.7.7.48</ecNumber>
    </recommendedName>
</protein>
<feature type="region of interest" description="Disordered" evidence="2">
    <location>
        <begin position="1307"/>
        <end position="1327"/>
    </location>
</feature>
<dbReference type="RefSeq" id="XP_047758943.1">
    <property type="nucleotide sequence ID" value="XM_047901917.1"/>
</dbReference>
<keyword evidence="1 4" id="KW-0696">RNA-directed RNA polymerase</keyword>
<evidence type="ECO:0000256" key="1">
    <source>
        <dbReference type="RuleBase" id="RU363098"/>
    </source>
</evidence>
<feature type="region of interest" description="Disordered" evidence="2">
    <location>
        <begin position="357"/>
        <end position="376"/>
    </location>
</feature>
<dbReference type="InterPro" id="IPR057596">
    <property type="entry name" value="RDRP_core"/>
</dbReference>
<keyword evidence="1" id="KW-0548">Nucleotidyltransferase</keyword>
<dbReference type="GO" id="GO:0030422">
    <property type="term" value="P:siRNA processing"/>
    <property type="evidence" value="ECO:0007669"/>
    <property type="project" value="TreeGrafter"/>
</dbReference>
<feature type="compositionally biased region" description="Acidic residues" evidence="2">
    <location>
        <begin position="1309"/>
        <end position="1327"/>
    </location>
</feature>
<comment type="similarity">
    <text evidence="1">Belongs to the RdRP family.</text>
</comment>
<dbReference type="GO" id="GO:0003723">
    <property type="term" value="F:RNA binding"/>
    <property type="evidence" value="ECO:0007669"/>
    <property type="project" value="UniProtKB-KW"/>
</dbReference>
<keyword evidence="1" id="KW-0808">Transferase</keyword>
<dbReference type="PANTHER" id="PTHR23079">
    <property type="entry name" value="RNA-DEPENDENT RNA POLYMERASE"/>
    <property type="match status" value="1"/>
</dbReference>
<sequence>MARKRKSTEMEPPASGIPNANPRHLKEDLSNLCRRAAIDIPHNEASSPAKSSEDLGTYVFKQYHLLWWKDQAALESAITTFFRTFPVLQVSTRQTRLQLLRDTLQGPVDATKRMCATPRKVLKTTNVPDPTQPYSAPSSPTPATRSIKQHFAITKSAKKTDDKSASSPIKPPPPIVNPVTSFASTAANTSFAKSSFWSNAGSSGTPDTATTSFASDYEPTKRGRESNYLSSMCSTDAAELMAMAQRAESPQNSSSTVRGARTVVDLTSDTPRSPRESQSTWYGSLDPHTVDLALQKLRDAEANCEASAEDTKMQDLDMSDAFSETIPSPEPVRRITPTKQVTLGRSGEQKRIHNEKLAAHRQQETTQPTSHDSSSSADVELVDIRFPCHFRFLPFELQWELQRLLQPSKIAIETLESEWVHHSLASLYEFLIGREIHFTKPEQQTGLKDYEVLTRNARLEWVGARTLPALKITVQIERRDTACSLQRYLGADRVLYVELPDLARPPHHVPGVDIQARFRDWLDKPHEFLGRTWYPFFLQPNKKKSAFEGRASASMNRLIMVCPKDGMSIGDLMEWALPFRTNCQQAARKAFMRLELLLSRTIVAVVLKPSDFAYGVPDQGPTRHKADRTFEDPKLARQFCERYDPKMVMNDGCSGLHPWIAHQYMRKAGLESVPAGLQMRTAGAKGLWYLDDEEYTGYGTKPAGPLIKLSQSQLKVFRDSLEECDDEVLSVCVVNPNSGARPSILHQAFLPILCDRGVPKEAIREVVQTQVQTEVNEFLTALEAPGPMPIRRWLASHNEFFEARTRETGIKNFASGFPESFEERIIAMLENGFDPKSCKYLARQIQVMANSYFDLKKTKFKVVLNKSTTLKGMADPYGCLEPGEVCVIFGSPFTDPSTGESWWYLDKIEVLVCRNPALAPWDIQRVRVVFNPRLARFKNFIIFSSKGMRPLASMLQGGDYDGDAFWFTWDSKLVSPFKNAPAPWTPPPPENFGIRKDKRLLEDLVRDSRSESQWCSFLGSMCCTRMSAKMLGIVTLFYERFIYARGTIDEVAANELVFLHDYLVDADKQGYDYTPADFDAFQKSRNLSSDMPKPAYWEYTRPEDETKVKNPAHYRVNKTKVTNNIIDFVYFQVVDPIVKDGMIRASHILEPAGAYDDDLSKFYKQTIEASTKGSDMLQELLKLKDNLLRVKQEWGAANAAGPFPEAVARTRAVYDSIQPLDPQSVFAVEWLRRQGKGYTTWEKLKASCLARWPEFYGGEKAGSFIFSIAGRELCHLKLNELDEDTRSMLLSQYLVLKPRKMRKAASNADDFDDDAGHDDGLEDVEYY</sequence>
<dbReference type="EC" id="2.7.7.48" evidence="1"/>
<dbReference type="GeneID" id="71982647"/>
<comment type="catalytic activity">
    <reaction evidence="1">
        <text>RNA(n) + a ribonucleoside 5'-triphosphate = RNA(n+1) + diphosphate</text>
        <dbReference type="Rhea" id="RHEA:21248"/>
        <dbReference type="Rhea" id="RHEA-COMP:14527"/>
        <dbReference type="Rhea" id="RHEA-COMP:17342"/>
        <dbReference type="ChEBI" id="CHEBI:33019"/>
        <dbReference type="ChEBI" id="CHEBI:61557"/>
        <dbReference type="ChEBI" id="CHEBI:140395"/>
        <dbReference type="EC" id="2.7.7.48"/>
    </reaction>
</comment>
<gene>
    <name evidence="4" type="ORF">CLAFUR5_02769</name>
</gene>
<keyword evidence="5" id="KW-1185">Reference proteome</keyword>
<dbReference type="OrthoDB" id="10055769at2759"/>
<organism evidence="4 5">
    <name type="scientific">Passalora fulva</name>
    <name type="common">Tomato leaf mold</name>
    <name type="synonym">Cladosporium fulvum</name>
    <dbReference type="NCBI Taxonomy" id="5499"/>
    <lineage>
        <taxon>Eukaryota</taxon>
        <taxon>Fungi</taxon>
        <taxon>Dikarya</taxon>
        <taxon>Ascomycota</taxon>
        <taxon>Pezizomycotina</taxon>
        <taxon>Dothideomycetes</taxon>
        <taxon>Dothideomycetidae</taxon>
        <taxon>Mycosphaerellales</taxon>
        <taxon>Mycosphaerellaceae</taxon>
        <taxon>Fulvia</taxon>
    </lineage>
</organism>
<dbReference type="Pfam" id="PF05183">
    <property type="entry name" value="RdRP"/>
    <property type="match status" value="1"/>
</dbReference>
<evidence type="ECO:0000259" key="3">
    <source>
        <dbReference type="Pfam" id="PF05183"/>
    </source>
</evidence>
<feature type="compositionally biased region" description="Low complexity" evidence="2">
    <location>
        <begin position="132"/>
        <end position="144"/>
    </location>
</feature>
<feature type="region of interest" description="Disordered" evidence="2">
    <location>
        <begin position="197"/>
        <end position="228"/>
    </location>
</feature>
<reference evidence="4" key="1">
    <citation type="submission" date="2021-12" db="EMBL/GenBank/DDBJ databases">
        <authorList>
            <person name="Zaccaron A."/>
            <person name="Stergiopoulos I."/>
        </authorList>
    </citation>
    <scope>NUCLEOTIDE SEQUENCE</scope>
    <source>
        <strain evidence="4">Race5_Kim</strain>
    </source>
</reference>
<accession>A0A9Q8LBX4</accession>
<proteinExistence type="inferred from homology"/>
<name>A0A9Q8LBX4_PASFU</name>
<dbReference type="KEGG" id="ffu:CLAFUR5_02769"/>
<evidence type="ECO:0000313" key="4">
    <source>
        <dbReference type="EMBL" id="UJO14577.1"/>
    </source>
</evidence>
<feature type="compositionally biased region" description="Polar residues" evidence="2">
    <location>
        <begin position="197"/>
        <end position="214"/>
    </location>
</feature>
<dbReference type="GO" id="GO:0031380">
    <property type="term" value="C:nuclear RNA-directed RNA polymerase complex"/>
    <property type="evidence" value="ECO:0007669"/>
    <property type="project" value="TreeGrafter"/>
</dbReference>
<reference evidence="4" key="2">
    <citation type="journal article" date="2022" name="Microb. Genom.">
        <title>A chromosome-scale genome assembly of the tomato pathogen Cladosporium fulvum reveals a compartmentalized genome architecture and the presence of a dispensable chromosome.</title>
        <authorList>
            <person name="Zaccaron A.Z."/>
            <person name="Chen L.H."/>
            <person name="Samaras A."/>
            <person name="Stergiopoulos I."/>
        </authorList>
    </citation>
    <scope>NUCLEOTIDE SEQUENCE</scope>
    <source>
        <strain evidence="4">Race5_Kim</strain>
    </source>
</reference>
<evidence type="ECO:0000313" key="5">
    <source>
        <dbReference type="Proteomes" id="UP000756132"/>
    </source>
</evidence>
<dbReference type="EMBL" id="CP090164">
    <property type="protein sequence ID" value="UJO14577.1"/>
    <property type="molecule type" value="Genomic_DNA"/>
</dbReference>
<feature type="region of interest" description="Disordered" evidence="2">
    <location>
        <begin position="1"/>
        <end position="24"/>
    </location>
</feature>
<dbReference type="GO" id="GO:0003968">
    <property type="term" value="F:RNA-directed RNA polymerase activity"/>
    <property type="evidence" value="ECO:0007669"/>
    <property type="project" value="UniProtKB-KW"/>
</dbReference>
<feature type="domain" description="RDRP core" evidence="3">
    <location>
        <begin position="474"/>
        <end position="1133"/>
    </location>
</feature>